<accession>A0A6H2NUF3</accession>
<dbReference type="OrthoDB" id="7164648at2"/>
<evidence type="ECO:0000313" key="1">
    <source>
        <dbReference type="EMBL" id="TVS91320.1"/>
    </source>
</evidence>
<reference evidence="1" key="1">
    <citation type="submission" date="2019-07" db="EMBL/GenBank/DDBJ databases">
        <title>Genome assemblies of Wolbachia strains wAlbA and wAlbB in wild caught Aedes albopictus specimens.</title>
        <authorList>
            <person name="Kulkarni A."/>
            <person name="Yu W."/>
            <person name="Xue R.-D."/>
            <person name="Ma Y."/>
            <person name="Xu J."/>
        </authorList>
    </citation>
    <scope>NUCLEOTIDE SEQUENCE</scope>
    <source>
        <strain evidence="1">FL2016</strain>
    </source>
</reference>
<dbReference type="Proteomes" id="UP000217566">
    <property type="component" value="Unassembled WGS sequence"/>
</dbReference>
<name>A0A6H2NUF3_WOLPI</name>
<gene>
    <name evidence="1" type="ORF">COM43_001635</name>
</gene>
<protein>
    <submittedName>
        <fullName evidence="1">Uncharacterized protein</fullName>
    </submittedName>
</protein>
<organism evidence="1">
    <name type="scientific">Wolbachia pipientis</name>
    <dbReference type="NCBI Taxonomy" id="955"/>
    <lineage>
        <taxon>Bacteria</taxon>
        <taxon>Pseudomonadati</taxon>
        <taxon>Pseudomonadota</taxon>
        <taxon>Alphaproteobacteria</taxon>
        <taxon>Rickettsiales</taxon>
        <taxon>Anaplasmataceae</taxon>
        <taxon>Wolbachieae</taxon>
        <taxon>Wolbachia</taxon>
    </lineage>
</organism>
<dbReference type="EMBL" id="NWVK02000063">
    <property type="protein sequence ID" value="TVS91320.1"/>
    <property type="molecule type" value="Genomic_DNA"/>
</dbReference>
<sequence>MSNPLFVIPVRDTGIHLIFIMEISLTYAPKICCPLHNLQIFLYLDPSVTHWDNKKRNTEMTEKQHLGNRGMI</sequence>
<dbReference type="AlphaFoldDB" id="A0A6H2NUF3"/>
<proteinExistence type="predicted"/>
<comment type="caution">
    <text evidence="1">The sequence shown here is derived from an EMBL/GenBank/DDBJ whole genome shotgun (WGS) entry which is preliminary data.</text>
</comment>